<keyword evidence="1" id="KW-0812">Transmembrane</keyword>
<proteinExistence type="predicted"/>
<dbReference type="Proteomes" id="UP000230233">
    <property type="component" value="Chromosome V"/>
</dbReference>
<protein>
    <submittedName>
        <fullName evidence="2">Uncharacterized protein</fullName>
    </submittedName>
</protein>
<gene>
    <name evidence="2" type="primary">Cni-srd-21</name>
    <name evidence="2" type="synonym">Cnig_chr_V.g20992</name>
    <name evidence="2" type="ORF">B9Z55_020992</name>
</gene>
<dbReference type="AlphaFoldDB" id="A0A2G5TQ35"/>
<name>A0A2G5TQ35_9PELO</name>
<sequence>MHYSLIDPIQIQALPSMFLTTTLSIFPMSYIIFMPPYFDFCFGKPKNEVTRFMKAKLKIGSTVVVAVQSGTVVYPLNTI</sequence>
<organism evidence="2 3">
    <name type="scientific">Caenorhabditis nigoni</name>
    <dbReference type="NCBI Taxonomy" id="1611254"/>
    <lineage>
        <taxon>Eukaryota</taxon>
        <taxon>Metazoa</taxon>
        <taxon>Ecdysozoa</taxon>
        <taxon>Nematoda</taxon>
        <taxon>Chromadorea</taxon>
        <taxon>Rhabditida</taxon>
        <taxon>Rhabditina</taxon>
        <taxon>Rhabditomorpha</taxon>
        <taxon>Rhabditoidea</taxon>
        <taxon>Rhabditidae</taxon>
        <taxon>Peloderinae</taxon>
        <taxon>Caenorhabditis</taxon>
    </lineage>
</organism>
<keyword evidence="3" id="KW-1185">Reference proteome</keyword>
<reference evidence="3" key="1">
    <citation type="submission" date="2017-10" db="EMBL/GenBank/DDBJ databases">
        <title>Rapid genome shrinkage in a self-fertile nematode reveals novel sperm competition proteins.</title>
        <authorList>
            <person name="Yin D."/>
            <person name="Schwarz E.M."/>
            <person name="Thomas C.G."/>
            <person name="Felde R.L."/>
            <person name="Korf I.F."/>
            <person name="Cutter A.D."/>
            <person name="Schartner C.M."/>
            <person name="Ralston E.J."/>
            <person name="Meyer B.J."/>
            <person name="Haag E.S."/>
        </authorList>
    </citation>
    <scope>NUCLEOTIDE SEQUENCE [LARGE SCALE GENOMIC DNA]</scope>
    <source>
        <strain evidence="3">JU1422</strain>
    </source>
</reference>
<feature type="transmembrane region" description="Helical" evidence="1">
    <location>
        <begin position="17"/>
        <end position="38"/>
    </location>
</feature>
<accession>A0A2G5TQ35</accession>
<dbReference type="EMBL" id="PDUG01000005">
    <property type="protein sequence ID" value="PIC29415.1"/>
    <property type="molecule type" value="Genomic_DNA"/>
</dbReference>
<comment type="caution">
    <text evidence="2">The sequence shown here is derived from an EMBL/GenBank/DDBJ whole genome shotgun (WGS) entry which is preliminary data.</text>
</comment>
<dbReference type="STRING" id="1611254.A0A2G5TQ35"/>
<dbReference type="OrthoDB" id="5864952at2759"/>
<evidence type="ECO:0000313" key="3">
    <source>
        <dbReference type="Proteomes" id="UP000230233"/>
    </source>
</evidence>
<keyword evidence="1" id="KW-1133">Transmembrane helix</keyword>
<keyword evidence="1" id="KW-0472">Membrane</keyword>
<evidence type="ECO:0000313" key="2">
    <source>
        <dbReference type="EMBL" id="PIC29415.1"/>
    </source>
</evidence>
<evidence type="ECO:0000256" key="1">
    <source>
        <dbReference type="SAM" id="Phobius"/>
    </source>
</evidence>